<dbReference type="PANTHER" id="PTHR42852:SF6">
    <property type="entry name" value="THIOL:DISULFIDE INTERCHANGE PROTEIN DSBE"/>
    <property type="match status" value="1"/>
</dbReference>
<dbReference type="GO" id="GO:0017004">
    <property type="term" value="P:cytochrome complex assembly"/>
    <property type="evidence" value="ECO:0007669"/>
    <property type="project" value="UniProtKB-KW"/>
</dbReference>
<dbReference type="InterPro" id="IPR013740">
    <property type="entry name" value="Redoxin"/>
</dbReference>
<dbReference type="RefSeq" id="WP_096686992.1">
    <property type="nucleotide sequence ID" value="NZ_AP014564.1"/>
</dbReference>
<evidence type="ECO:0000256" key="1">
    <source>
        <dbReference type="ARBA" id="ARBA00004196"/>
    </source>
</evidence>
<dbReference type="GO" id="GO:0030313">
    <property type="term" value="C:cell envelope"/>
    <property type="evidence" value="ECO:0007669"/>
    <property type="project" value="UniProtKB-SubCell"/>
</dbReference>
<evidence type="ECO:0000259" key="5">
    <source>
        <dbReference type="PROSITE" id="PS51352"/>
    </source>
</evidence>
<dbReference type="GO" id="GO:0016491">
    <property type="term" value="F:oxidoreductase activity"/>
    <property type="evidence" value="ECO:0007669"/>
    <property type="project" value="InterPro"/>
</dbReference>
<dbReference type="Proteomes" id="UP000243197">
    <property type="component" value="Chromosome"/>
</dbReference>
<dbReference type="InterPro" id="IPR036249">
    <property type="entry name" value="Thioredoxin-like_sf"/>
</dbReference>
<keyword evidence="7" id="KW-1185">Reference proteome</keyword>
<evidence type="ECO:0000313" key="7">
    <source>
        <dbReference type="Proteomes" id="UP000243197"/>
    </source>
</evidence>
<accession>A0A1J1E2Y1</accession>
<proteinExistence type="predicted"/>
<sequence>MKKIVKLWIFAPIMLLLFSLTLGYLTCDNDNDNKTSEVPVYGNNGLDKGSKSPKFFDYENYNGKKTSLDHFKGKIVYVDIWATWCRPCINEIPYLMELEEKYRGKGIEFVSISVDEGEKGYKDWKKMVADKEMSGIQLIADNGWRSNFVSEYKVRGIPHFILIDSEGKIIDANAPRPSSKSIFTLLDGLIKK</sequence>
<organism evidence="6 7">
    <name type="scientific">Ichthyobacterium seriolicida</name>
    <dbReference type="NCBI Taxonomy" id="242600"/>
    <lineage>
        <taxon>Bacteria</taxon>
        <taxon>Pseudomonadati</taxon>
        <taxon>Bacteroidota</taxon>
        <taxon>Flavobacteriia</taxon>
        <taxon>Flavobacteriales</taxon>
        <taxon>Ichthyobacteriaceae</taxon>
        <taxon>Ichthyobacterium</taxon>
    </lineage>
</organism>
<protein>
    <submittedName>
        <fullName evidence="6">Thiol:disulfide interchange protein</fullName>
    </submittedName>
</protein>
<reference evidence="6 7" key="1">
    <citation type="submission" date="2014-03" db="EMBL/GenBank/DDBJ databases">
        <title>complete genome sequence of Flavobacteriaceae bacterium JBKA-6.</title>
        <authorList>
            <person name="Takano T."/>
            <person name="Nakamura Y."/>
            <person name="Takuma S."/>
            <person name="Yasuike M."/>
            <person name="Matsuyama T."/>
            <person name="Sakai T."/>
            <person name="Fujiwara A."/>
            <person name="Kimoto K."/>
            <person name="Fukuda Y."/>
            <person name="Kondo H."/>
            <person name="Hirono I."/>
            <person name="Nakayasu C."/>
        </authorList>
    </citation>
    <scope>NUCLEOTIDE SEQUENCE [LARGE SCALE GENOMIC DNA]</scope>
    <source>
        <strain evidence="6 7">JBKA-6</strain>
    </source>
</reference>
<dbReference type="OrthoDB" id="743079at2"/>
<name>A0A1J1E2Y1_9FLAO</name>
<dbReference type="SUPFAM" id="SSF52833">
    <property type="entry name" value="Thioredoxin-like"/>
    <property type="match status" value="1"/>
</dbReference>
<evidence type="ECO:0000256" key="2">
    <source>
        <dbReference type="ARBA" id="ARBA00022748"/>
    </source>
</evidence>
<evidence type="ECO:0000256" key="4">
    <source>
        <dbReference type="ARBA" id="ARBA00023284"/>
    </source>
</evidence>
<dbReference type="PANTHER" id="PTHR42852">
    <property type="entry name" value="THIOL:DISULFIDE INTERCHANGE PROTEIN DSBE"/>
    <property type="match status" value="1"/>
</dbReference>
<dbReference type="KEGG" id="ise:JBKA6_1296"/>
<evidence type="ECO:0000313" key="6">
    <source>
        <dbReference type="EMBL" id="BAV95309.1"/>
    </source>
</evidence>
<dbReference type="Pfam" id="PF08534">
    <property type="entry name" value="Redoxin"/>
    <property type="match status" value="1"/>
</dbReference>
<dbReference type="InterPro" id="IPR013766">
    <property type="entry name" value="Thioredoxin_domain"/>
</dbReference>
<comment type="subcellular location">
    <subcellularLocation>
        <location evidence="1">Cell envelope</location>
    </subcellularLocation>
</comment>
<dbReference type="PROSITE" id="PS51352">
    <property type="entry name" value="THIOREDOXIN_2"/>
    <property type="match status" value="1"/>
</dbReference>
<evidence type="ECO:0000256" key="3">
    <source>
        <dbReference type="ARBA" id="ARBA00023157"/>
    </source>
</evidence>
<dbReference type="InterPro" id="IPR050553">
    <property type="entry name" value="Thioredoxin_ResA/DsbE_sf"/>
</dbReference>
<feature type="domain" description="Thioredoxin" evidence="5">
    <location>
        <begin position="46"/>
        <end position="191"/>
    </location>
</feature>
<keyword evidence="2" id="KW-0201">Cytochrome c-type biogenesis</keyword>
<keyword evidence="3" id="KW-1015">Disulfide bond</keyword>
<dbReference type="Gene3D" id="3.40.30.10">
    <property type="entry name" value="Glutaredoxin"/>
    <property type="match status" value="1"/>
</dbReference>
<dbReference type="EMBL" id="AP014564">
    <property type="protein sequence ID" value="BAV95309.1"/>
    <property type="molecule type" value="Genomic_DNA"/>
</dbReference>
<dbReference type="AlphaFoldDB" id="A0A1J1E2Y1"/>
<dbReference type="CDD" id="cd02966">
    <property type="entry name" value="TlpA_like_family"/>
    <property type="match status" value="1"/>
</dbReference>
<gene>
    <name evidence="6" type="ORF">JBKA6_1296</name>
</gene>
<keyword evidence="4" id="KW-0676">Redox-active center</keyword>